<dbReference type="Proteomes" id="UP000314987">
    <property type="component" value="Unassembled WGS sequence"/>
</dbReference>
<reference evidence="1" key="2">
    <citation type="submission" date="2025-08" db="UniProtKB">
        <authorList>
            <consortium name="Ensembl"/>
        </authorList>
    </citation>
    <scope>IDENTIFICATION</scope>
</reference>
<protein>
    <submittedName>
        <fullName evidence="1">Uncharacterized protein</fullName>
    </submittedName>
</protein>
<sequence>MKRQFSDEEIKAMKKCSNSLLIREMQIKTTLKYHLTHNRLANMTEKENDKCWRYGKTGTLTHCWWSCKLIQLVWRSIWNYAQRAIQLCIAFEPAIMLLGMYPKEIIK</sequence>
<keyword evidence="2" id="KW-1185">Reference proteome</keyword>
<evidence type="ECO:0000313" key="1">
    <source>
        <dbReference type="Ensembl" id="ENSVURP00010003333.1"/>
    </source>
</evidence>
<dbReference type="AlphaFoldDB" id="A0A4X2JUU1"/>
<evidence type="ECO:0000313" key="2">
    <source>
        <dbReference type="Proteomes" id="UP000314987"/>
    </source>
</evidence>
<dbReference type="GeneTree" id="ENSGT00940000153064"/>
<accession>A0A4X2JUU1</accession>
<dbReference type="OMA" id="CIAFEPA"/>
<reference evidence="2" key="1">
    <citation type="submission" date="2018-12" db="EMBL/GenBank/DDBJ databases">
        <authorList>
            <person name="Yazar S."/>
        </authorList>
    </citation>
    <scope>NUCLEOTIDE SEQUENCE [LARGE SCALE GENOMIC DNA]</scope>
</reference>
<name>A0A4X2JUU1_VOMUR</name>
<dbReference type="STRING" id="29139.ENSVURP00010003333"/>
<organism evidence="1 2">
    <name type="scientific">Vombatus ursinus</name>
    <name type="common">Common wombat</name>
    <dbReference type="NCBI Taxonomy" id="29139"/>
    <lineage>
        <taxon>Eukaryota</taxon>
        <taxon>Metazoa</taxon>
        <taxon>Chordata</taxon>
        <taxon>Craniata</taxon>
        <taxon>Vertebrata</taxon>
        <taxon>Euteleostomi</taxon>
        <taxon>Mammalia</taxon>
        <taxon>Metatheria</taxon>
        <taxon>Diprotodontia</taxon>
        <taxon>Vombatidae</taxon>
        <taxon>Vombatus</taxon>
    </lineage>
</organism>
<dbReference type="Ensembl" id="ENSVURT00010003776.1">
    <property type="protein sequence ID" value="ENSVURP00010003333.1"/>
    <property type="gene ID" value="ENSVURG00010002679.1"/>
</dbReference>
<reference evidence="1" key="3">
    <citation type="submission" date="2025-09" db="UniProtKB">
        <authorList>
            <consortium name="Ensembl"/>
        </authorList>
    </citation>
    <scope>IDENTIFICATION</scope>
</reference>
<proteinExistence type="predicted"/>